<accession>A0A3S4IBC6</accession>
<gene>
    <name evidence="1" type="ORF">NCTC9695_05728</name>
</gene>
<dbReference type="Proteomes" id="UP000275777">
    <property type="component" value="Chromosome"/>
</dbReference>
<name>A0A3S4IBC6_CHRVL</name>
<proteinExistence type="predicted"/>
<organism evidence="1 2">
    <name type="scientific">Chromobacterium violaceum</name>
    <dbReference type="NCBI Taxonomy" id="536"/>
    <lineage>
        <taxon>Bacteria</taxon>
        <taxon>Pseudomonadati</taxon>
        <taxon>Pseudomonadota</taxon>
        <taxon>Betaproteobacteria</taxon>
        <taxon>Neisseriales</taxon>
        <taxon>Chromobacteriaceae</taxon>
        <taxon>Chromobacterium</taxon>
    </lineage>
</organism>
<evidence type="ECO:0000313" key="1">
    <source>
        <dbReference type="EMBL" id="VEB45218.1"/>
    </source>
</evidence>
<reference evidence="1 2" key="1">
    <citation type="submission" date="2018-12" db="EMBL/GenBank/DDBJ databases">
        <authorList>
            <consortium name="Pathogen Informatics"/>
        </authorList>
    </citation>
    <scope>NUCLEOTIDE SEQUENCE [LARGE SCALE GENOMIC DNA]</scope>
    <source>
        <strain evidence="1 2">NCTC9695</strain>
    </source>
</reference>
<protein>
    <submittedName>
        <fullName evidence="1">Uncharacterized protein</fullName>
    </submittedName>
</protein>
<dbReference type="EMBL" id="LR134182">
    <property type="protein sequence ID" value="VEB45218.1"/>
    <property type="molecule type" value="Genomic_DNA"/>
</dbReference>
<evidence type="ECO:0000313" key="2">
    <source>
        <dbReference type="Proteomes" id="UP000275777"/>
    </source>
</evidence>
<dbReference type="AlphaFoldDB" id="A0A3S4IBC6"/>
<sequence>MRLTQLKRDRLGFRWRRPAWYRRGMRILGRILLLIALLLSLLTGWAVAARAPLAGMQPHEWCAEMAAARECAGMRDGRPSGKPAPMAHASACDAACAQACPPLFIEMALPGMAVIKPSGVRVAALPSLSAGPIPPPPLRPPAVRT</sequence>